<sequence length="677" mass="74529">MSNKLRKIVSLTVISLIFGTMPVVAAGNNDTSLVPPSNIQQNPNSESYSHGSSTIVESPDNTVPEDYTVDESIQASAKKGKYSKLFDTEKLQDVNITISEDNWNYMLQNAIDKPNVLASSISIGDEKIENVGIKTKGNLTLNSVWASDSDRFSFTVNTKKFVSDQNFYGLEKFSLNNIYGDASMMKEYLSYELMTEMGIPTPYYCLVKLNVNGEFWGVYMMVEKVDKSLMKRTTGNSDGALYTAEAPGGDLIYKSDLDNLLNSDGTYNFDLSTYSDGSNLLSNYTGLLDNKEYGATISDYEEKEEEEVRTDLNNLFSWMKKLNELSSSENPNTEKYKKSVEEILDVDEILRYFAVNTYLVNLDSYQSEKEQNYCLYEVDGKVTIIPWDYNYSFGAYGTSSASEMINFSIDNPVINVTLAERPLLNVLLQNDEYREVYEGYLEDCAKIASIGGKVNGVTYEKDHFSTEIDNYKDILEEAVKTDPTAFYDYDRFISACDNLKKLNTQRATAVLNQINDDFSEVSSDGINLNEIGDNVGGAGQGAQGNPPGEGGPGNPGEGNPPEFPGEGGTGYVPVNPIPGESEDSNNQQNDSTSSDNTSGEDTNDSTNGNNSDNSNSNNVTNTNSNETVTTEDNSSEKSTDDANDSIISLTKTGGIGVKLSIIVGTILTGVGYFIRRR</sequence>
<name>W6RZR4_9CLOT</name>
<dbReference type="eggNOG" id="COG5337">
    <property type="taxonomic scope" value="Bacteria"/>
</dbReference>
<dbReference type="Pfam" id="PF08757">
    <property type="entry name" value="CotH"/>
    <property type="match status" value="1"/>
</dbReference>
<protein>
    <submittedName>
        <fullName evidence="4">Putative secreted protein</fullName>
    </submittedName>
</protein>
<reference evidence="4 5" key="1">
    <citation type="submission" date="2013-11" db="EMBL/GenBank/DDBJ databases">
        <title>Complete genome sequence of Clostridum sp. M2/40.</title>
        <authorList>
            <person name="Wibberg D."/>
            <person name="Puehler A."/>
            <person name="Schlueter A."/>
        </authorList>
    </citation>
    <scope>NUCLEOTIDE SEQUENCE [LARGE SCALE GENOMIC DNA]</scope>
    <source>
        <strain evidence="5">M2/40</strain>
    </source>
</reference>
<keyword evidence="5" id="KW-1185">Reference proteome</keyword>
<dbReference type="Proteomes" id="UP000019426">
    <property type="component" value="Chromosome M2/40_rep2"/>
</dbReference>
<feature type="compositionally biased region" description="Gly residues" evidence="1">
    <location>
        <begin position="534"/>
        <end position="556"/>
    </location>
</feature>
<gene>
    <name evidence="4" type="ORF">CM240_3034</name>
</gene>
<dbReference type="AlphaFoldDB" id="W6RZR4"/>
<evidence type="ECO:0000313" key="5">
    <source>
        <dbReference type="Proteomes" id="UP000019426"/>
    </source>
</evidence>
<feature type="compositionally biased region" description="Low complexity" evidence="1">
    <location>
        <begin position="584"/>
        <end position="632"/>
    </location>
</feature>
<evidence type="ECO:0000256" key="2">
    <source>
        <dbReference type="SAM" id="Phobius"/>
    </source>
</evidence>
<accession>W6RZR4</accession>
<dbReference type="HOGENOM" id="CLU_405828_0_0_9"/>
<dbReference type="EMBL" id="HG917869">
    <property type="protein sequence ID" value="CDM70151.1"/>
    <property type="molecule type" value="Genomic_DNA"/>
</dbReference>
<dbReference type="STRING" id="1216932.CM240_3034"/>
<keyword evidence="2" id="KW-0812">Transmembrane</keyword>
<evidence type="ECO:0000256" key="1">
    <source>
        <dbReference type="SAM" id="MobiDB-lite"/>
    </source>
</evidence>
<evidence type="ECO:0000313" key="4">
    <source>
        <dbReference type="EMBL" id="CDM70151.1"/>
    </source>
</evidence>
<evidence type="ECO:0000256" key="3">
    <source>
        <dbReference type="SAM" id="SignalP"/>
    </source>
</evidence>
<feature type="transmembrane region" description="Helical" evidence="2">
    <location>
        <begin position="655"/>
        <end position="674"/>
    </location>
</feature>
<dbReference type="KEGG" id="clt:CM240_3034"/>
<dbReference type="OrthoDB" id="3235126at2"/>
<keyword evidence="2" id="KW-0472">Membrane</keyword>
<organism evidence="4 5">
    <name type="scientific">Clostridium bornimense</name>
    <dbReference type="NCBI Taxonomy" id="1216932"/>
    <lineage>
        <taxon>Bacteria</taxon>
        <taxon>Bacillati</taxon>
        <taxon>Bacillota</taxon>
        <taxon>Clostridia</taxon>
        <taxon>Eubacteriales</taxon>
        <taxon>Clostridiaceae</taxon>
        <taxon>Clostridium</taxon>
    </lineage>
</organism>
<dbReference type="InterPro" id="IPR014867">
    <property type="entry name" value="Spore_coat_CotH_CotH2/3/7"/>
</dbReference>
<keyword evidence="3" id="KW-0732">Signal</keyword>
<keyword evidence="2" id="KW-1133">Transmembrane helix</keyword>
<dbReference type="RefSeq" id="WP_044040301.1">
    <property type="nucleotide sequence ID" value="NZ_HG917869.1"/>
</dbReference>
<feature type="chain" id="PRO_5004880754" evidence="3">
    <location>
        <begin position="26"/>
        <end position="677"/>
    </location>
</feature>
<dbReference type="PATRIC" id="fig|1216932.3.peg.3002"/>
<proteinExistence type="predicted"/>
<dbReference type="PANTHER" id="PTHR40050:SF1">
    <property type="entry name" value="INNER SPORE COAT PROTEIN H"/>
    <property type="match status" value="1"/>
</dbReference>
<feature type="region of interest" description="Disordered" evidence="1">
    <location>
        <begin position="525"/>
        <end position="642"/>
    </location>
</feature>
<feature type="signal peptide" evidence="3">
    <location>
        <begin position="1"/>
        <end position="25"/>
    </location>
</feature>
<feature type="compositionally biased region" description="Polar residues" evidence="1">
    <location>
        <begin position="34"/>
        <end position="61"/>
    </location>
</feature>
<dbReference type="PANTHER" id="PTHR40050">
    <property type="entry name" value="INNER SPORE COAT PROTEIN H"/>
    <property type="match status" value="1"/>
</dbReference>
<feature type="region of interest" description="Disordered" evidence="1">
    <location>
        <begin position="34"/>
        <end position="62"/>
    </location>
</feature>